<dbReference type="AlphaFoldDB" id="A0ABC8DFC2"/>
<geneLocation type="plasmid" evidence="2">
    <name>pdsyz</name>
</geneLocation>
<gene>
    <name evidence="1" type="ORF">BVDSYZ_21800</name>
</gene>
<dbReference type="Proteomes" id="UP000250069">
    <property type="component" value="Plasmid pdsyz"/>
</dbReference>
<evidence type="ECO:0000313" key="1">
    <source>
        <dbReference type="EMBL" id="AWX74681.1"/>
    </source>
</evidence>
<reference evidence="1 2" key="1">
    <citation type="submission" date="2018-06" db="EMBL/GenBank/DDBJ databases">
        <title>Complete Genome Sequence of Bacillus velezensis DSYZ, a Plant Growth-Promoting Rhizobacterium with Antifungal Activity.</title>
        <authorList>
            <person name="Du B."/>
            <person name="Ding Y."/>
            <person name="Liu K."/>
            <person name="Yao L."/>
            <person name="Wang C."/>
            <person name="Li H."/>
            <person name="Liu H."/>
        </authorList>
    </citation>
    <scope>NUCLEOTIDE SEQUENCE [LARGE SCALE GENOMIC DNA]</scope>
    <source>
        <strain evidence="1 2">DSYZ</strain>
        <plasmid evidence="2">pdsyz</plasmid>
    </source>
</reference>
<dbReference type="EMBL" id="CP030151">
    <property type="protein sequence ID" value="AWX74681.1"/>
    <property type="molecule type" value="Genomic_DNA"/>
</dbReference>
<dbReference type="RefSeq" id="WP_105322192.1">
    <property type="nucleotide sequence ID" value="NZ_CP026611.1"/>
</dbReference>
<accession>A0ABC8DFC2</accession>
<protein>
    <submittedName>
        <fullName evidence="1">Uncharacterized protein</fullName>
    </submittedName>
</protein>
<name>A0ABC8DFC2_BACVE</name>
<organism evidence="1 2">
    <name type="scientific">Bacillus velezensis</name>
    <dbReference type="NCBI Taxonomy" id="492670"/>
    <lineage>
        <taxon>Bacteria</taxon>
        <taxon>Bacillati</taxon>
        <taxon>Bacillota</taxon>
        <taxon>Bacilli</taxon>
        <taxon>Bacillales</taxon>
        <taxon>Bacillaceae</taxon>
        <taxon>Bacillus</taxon>
        <taxon>Bacillus amyloliquefaciens group</taxon>
    </lineage>
</organism>
<keyword evidence="1" id="KW-0614">Plasmid</keyword>
<sequence length="79" mass="9110">MNILSKLNEITQTNKNLTSFSYRIEDRDGIFPTLEGCLTAASEEEAKNELQEYYVHEQDTEPDALEITIRPCDRNCRAI</sequence>
<evidence type="ECO:0000313" key="2">
    <source>
        <dbReference type="Proteomes" id="UP000250069"/>
    </source>
</evidence>
<proteinExistence type="predicted"/>